<organism evidence="2">
    <name type="scientific">Psilocybe cubensis</name>
    <name type="common">Psychedelic mushroom</name>
    <name type="synonym">Stropharia cubensis</name>
    <dbReference type="NCBI Taxonomy" id="181762"/>
    <lineage>
        <taxon>Eukaryota</taxon>
        <taxon>Fungi</taxon>
        <taxon>Dikarya</taxon>
        <taxon>Basidiomycota</taxon>
        <taxon>Agaricomycotina</taxon>
        <taxon>Agaricomycetes</taxon>
        <taxon>Agaricomycetidae</taxon>
        <taxon>Agaricales</taxon>
        <taxon>Agaricineae</taxon>
        <taxon>Strophariaceae</taxon>
        <taxon>Psilocybe</taxon>
    </lineage>
</organism>
<dbReference type="GO" id="GO:0016814">
    <property type="term" value="F:hydrolase activity, acting on carbon-nitrogen (but not peptide) bonds, in cyclic amidines"/>
    <property type="evidence" value="ECO:0007669"/>
    <property type="project" value="TreeGrafter"/>
</dbReference>
<dbReference type="OrthoDB" id="10266980at2759"/>
<dbReference type="InterPro" id="IPR032466">
    <property type="entry name" value="Metal_Hydrolase"/>
</dbReference>
<dbReference type="PANTHER" id="PTHR32027:SF0">
    <property type="entry name" value="CYTOSINE DEAMINASE"/>
    <property type="match status" value="1"/>
</dbReference>
<dbReference type="PANTHER" id="PTHR32027">
    <property type="entry name" value="CYTOSINE DEAMINASE"/>
    <property type="match status" value="1"/>
</dbReference>
<accession>A0A8H8CML5</accession>
<feature type="region of interest" description="Disordered" evidence="1">
    <location>
        <begin position="260"/>
        <end position="305"/>
    </location>
</feature>
<reference evidence="2" key="1">
    <citation type="submission" date="2021-02" db="EMBL/GenBank/DDBJ databases">
        <title>Psilocybe cubensis genome.</title>
        <authorList>
            <person name="Mckernan K.J."/>
            <person name="Crawford S."/>
            <person name="Trippe A."/>
            <person name="Kane L.T."/>
            <person name="Mclaughlin S."/>
        </authorList>
    </citation>
    <scope>NUCLEOTIDE SEQUENCE [LARGE SCALE GENOMIC DNA]</scope>
    <source>
        <strain evidence="2">MGC-MH-2018</strain>
    </source>
</reference>
<feature type="region of interest" description="Disordered" evidence="1">
    <location>
        <begin position="53"/>
        <end position="74"/>
    </location>
</feature>
<protein>
    <submittedName>
        <fullName evidence="2">Uncharacterized protein</fullName>
    </submittedName>
</protein>
<dbReference type="EMBL" id="JAFIQS010000004">
    <property type="protein sequence ID" value="KAG5170780.1"/>
    <property type="molecule type" value="Genomic_DNA"/>
</dbReference>
<comment type="caution">
    <text evidence="2">The sequence shown here is derived from an EMBL/GenBank/DDBJ whole genome shotgun (WGS) entry which is preliminary data.</text>
</comment>
<proteinExistence type="predicted"/>
<name>A0A8H8CML5_PSICU</name>
<dbReference type="Gene3D" id="3.20.20.140">
    <property type="entry name" value="Metal-dependent hydrolases"/>
    <property type="match status" value="1"/>
</dbReference>
<gene>
    <name evidence="2" type="ORF">JR316_005171</name>
</gene>
<dbReference type="InterPro" id="IPR052349">
    <property type="entry name" value="Metallo-hydrolase_Enzymes"/>
</dbReference>
<dbReference type="SUPFAM" id="SSF51556">
    <property type="entry name" value="Metallo-dependent hydrolases"/>
    <property type="match status" value="2"/>
</dbReference>
<evidence type="ECO:0000256" key="1">
    <source>
        <dbReference type="SAM" id="MobiDB-lite"/>
    </source>
</evidence>
<dbReference type="AlphaFoldDB" id="A0A8H8CML5"/>
<evidence type="ECO:0000313" key="2">
    <source>
        <dbReference type="EMBL" id="KAG5170780.1"/>
    </source>
</evidence>
<sequence>MDQLLPGVSNISIANDSNGNIIITNARLPFADKAESSKTWAIEIHAGRVVKVSSSNDDDDDAVGTPESRDPSTCTAVDAQGGLVLPSDFREAMQVTKAAKSEFPKRLEDLHARGARIIEESVEHGVTAIRAHVEIDTSVGFACLEAALTLQREYRAHCDVQIAIFAQEPLFDSGGSVDHRKPGRNFELLEEASLRHGVSVVGSAPYVEPSIAQAKMNVGLIFDIADARGIDHVDFHLDYNLDPESEPLIYEVIAQAKKRYQTTPRGDPDGSQQAMVSSSRSSIDAEDAADAPISHTTSPSKRPCPRITIGHATRLQLFSPEQWRALIDAISDLPIVFVGLPQSDMYMQGRSFWDAPLGAPRGTLRVPYLHEKYGIEIAMSVNNVENAFTPQGSLDPLSLCTFGVGVFQAATPAAIRSLVRSVTLTSKRAMGLDLPYLNPTPRDLTPSIGDTADFVILHKRASLQSAVLNPPFERTTIKAGRVVACKRGAAWLAPR</sequence>